<dbReference type="STRING" id="418495.SAMN05216215_1019129"/>
<keyword evidence="4" id="KW-1185">Reference proteome</keyword>
<dbReference type="RefSeq" id="WP_093267830.1">
    <property type="nucleotide sequence ID" value="NZ_FNOK01000019.1"/>
</dbReference>
<dbReference type="PANTHER" id="PTHR42949:SF3">
    <property type="entry name" value="ANAEROBIC GLYCEROL-3-PHOSPHATE DEHYDROGENASE SUBUNIT B"/>
    <property type="match status" value="1"/>
</dbReference>
<protein>
    <submittedName>
        <fullName evidence="3">Thioredoxin reductase</fullName>
    </submittedName>
</protein>
<dbReference type="AlphaFoldDB" id="A0A1H3GY30"/>
<dbReference type="InterPro" id="IPR051691">
    <property type="entry name" value="Metab_Enz_Cyan_OpOx_G3PDH"/>
</dbReference>
<dbReference type="PRINTS" id="PR00469">
    <property type="entry name" value="PNDRDTASEII"/>
</dbReference>
<keyword evidence="1" id="KW-0560">Oxidoreductase</keyword>
<dbReference type="InterPro" id="IPR036188">
    <property type="entry name" value="FAD/NAD-bd_sf"/>
</dbReference>
<dbReference type="PRINTS" id="PR00368">
    <property type="entry name" value="FADPNR"/>
</dbReference>
<dbReference type="PANTHER" id="PTHR42949">
    <property type="entry name" value="ANAEROBIC GLYCEROL-3-PHOSPHATE DEHYDROGENASE SUBUNIT B"/>
    <property type="match status" value="1"/>
</dbReference>
<gene>
    <name evidence="3" type="ORF">SAMN05216215_1019129</name>
</gene>
<accession>A0A1H3GY30</accession>
<organism evidence="3 4">
    <name type="scientific">Saccharopolyspora shandongensis</name>
    <dbReference type="NCBI Taxonomy" id="418495"/>
    <lineage>
        <taxon>Bacteria</taxon>
        <taxon>Bacillati</taxon>
        <taxon>Actinomycetota</taxon>
        <taxon>Actinomycetes</taxon>
        <taxon>Pseudonocardiales</taxon>
        <taxon>Pseudonocardiaceae</taxon>
        <taxon>Saccharopolyspora</taxon>
    </lineage>
</organism>
<evidence type="ECO:0000259" key="2">
    <source>
        <dbReference type="Pfam" id="PF07992"/>
    </source>
</evidence>
<dbReference type="Pfam" id="PF07992">
    <property type="entry name" value="Pyr_redox_2"/>
    <property type="match status" value="1"/>
</dbReference>
<feature type="domain" description="FAD/NAD(P)-binding" evidence="2">
    <location>
        <begin position="11"/>
        <end position="306"/>
    </location>
</feature>
<dbReference type="EMBL" id="FNOK01000019">
    <property type="protein sequence ID" value="SDY08037.1"/>
    <property type="molecule type" value="Genomic_DNA"/>
</dbReference>
<dbReference type="SUPFAM" id="SSF51905">
    <property type="entry name" value="FAD/NAD(P)-binding domain"/>
    <property type="match status" value="1"/>
</dbReference>
<reference evidence="4" key="1">
    <citation type="submission" date="2016-10" db="EMBL/GenBank/DDBJ databases">
        <authorList>
            <person name="Varghese N."/>
            <person name="Submissions S."/>
        </authorList>
    </citation>
    <scope>NUCLEOTIDE SEQUENCE [LARGE SCALE GENOMIC DNA]</scope>
    <source>
        <strain evidence="4">CGMCC 4.3530</strain>
    </source>
</reference>
<dbReference type="InterPro" id="IPR023753">
    <property type="entry name" value="FAD/NAD-binding_dom"/>
</dbReference>
<sequence>MSTARTRLTPKVAIVGAGPAGLRAAQELAPAVSGEVLVLDREQQAGGIPRHCDHPGFGIRDLHRFHSGPNYARHMVDSAERAGAVIRTGSMVTGWSSDGGLEVTTPEGLLEVHAEAIVLATGARERPRTARMVPGDRPDGVYTTGQLQNLVHLHHQKVGGKAVIVGSELVSWSAVLTLRDAGCDTVLMTSEHPKVEAYALFSVPGRLGLRVPVRTRSKITRIIGKPRVEAVEIEDLGTGRRDAVPCDTVVFTGDWIPDNELFRAAGLELDPGTLGPVVDTELRTDRPGVFAAGNVLHPVDTADIAALDGEQVAASVLDHLRGERRPSEKSIRIIADEPLRWISPAVRRVGDRRPARNRLLAWVDEYIAFPRVVATQNGQVVAEKRLAWPAAPGRVFRIPADLLDAARPGEGDVHISLRR</sequence>
<dbReference type="Proteomes" id="UP000199529">
    <property type="component" value="Unassembled WGS sequence"/>
</dbReference>
<evidence type="ECO:0000313" key="3">
    <source>
        <dbReference type="EMBL" id="SDY08037.1"/>
    </source>
</evidence>
<proteinExistence type="predicted"/>
<name>A0A1H3GY30_9PSEU</name>
<dbReference type="Gene3D" id="3.50.50.60">
    <property type="entry name" value="FAD/NAD(P)-binding domain"/>
    <property type="match status" value="2"/>
</dbReference>
<evidence type="ECO:0000256" key="1">
    <source>
        <dbReference type="ARBA" id="ARBA00023002"/>
    </source>
</evidence>
<dbReference type="GO" id="GO:0016491">
    <property type="term" value="F:oxidoreductase activity"/>
    <property type="evidence" value="ECO:0007669"/>
    <property type="project" value="UniProtKB-KW"/>
</dbReference>
<dbReference type="OrthoDB" id="5287468at2"/>
<evidence type="ECO:0000313" key="4">
    <source>
        <dbReference type="Proteomes" id="UP000199529"/>
    </source>
</evidence>